<dbReference type="Proteomes" id="UP000240400">
    <property type="component" value="Unassembled WGS sequence"/>
</dbReference>
<keyword evidence="1" id="KW-1133">Transmembrane helix</keyword>
<reference evidence="3 5" key="3">
    <citation type="submission" date="2018-06" db="EMBL/GenBank/DDBJ databases">
        <authorList>
            <consortium name="Pathogen Informatics"/>
            <person name="Doyle S."/>
        </authorList>
    </citation>
    <scope>NUCLEOTIDE SEQUENCE [LARGE SCALE GENOMIC DNA]</scope>
    <source>
        <strain evidence="3 5">NCTC13834</strain>
    </source>
</reference>
<evidence type="ECO:0000313" key="4">
    <source>
        <dbReference type="Proteomes" id="UP000240400"/>
    </source>
</evidence>
<dbReference type="RefSeq" id="WP_103373257.1">
    <property type="nucleotide sequence ID" value="NZ_BMCF01000003.1"/>
</dbReference>
<dbReference type="AlphaFoldDB" id="A0A2T4SEG9"/>
<dbReference type="OrthoDB" id="2411821at2"/>
<sequence length="111" mass="13342">MKYLIIFIVVLLFSASWNVLSHKFLPSELTDHPNDQFDESQRKMFLAVLARTCVWSVYSLLFILIMRLLNVWDFNHSLFGNYPEITMIFIMFSLAIMNYFYIRRKYMSKGH</sequence>
<feature type="transmembrane region" description="Helical" evidence="1">
    <location>
        <begin position="45"/>
        <end position="69"/>
    </location>
</feature>
<evidence type="ECO:0000313" key="3">
    <source>
        <dbReference type="EMBL" id="SUM56230.1"/>
    </source>
</evidence>
<evidence type="ECO:0000313" key="2">
    <source>
        <dbReference type="EMBL" id="PTK61018.1"/>
    </source>
</evidence>
<accession>A0A2T4SEG9</accession>
<dbReference type="EMBL" id="UHDS01000001">
    <property type="protein sequence ID" value="SUM56230.1"/>
    <property type="molecule type" value="Genomic_DNA"/>
</dbReference>
<reference evidence="2 4" key="1">
    <citation type="journal article" date="2016" name="Front. Microbiol.">
        <title>Comprehensive Phylogenetic Analysis of Bovine Non-aureus Staphylococci Species Based on Whole-Genome Sequencing.</title>
        <authorList>
            <person name="Naushad S."/>
            <person name="Barkema H.W."/>
            <person name="Luby C."/>
            <person name="Condas L.A."/>
            <person name="Nobrega D.B."/>
            <person name="Carson D.A."/>
            <person name="De Buck J."/>
        </authorList>
    </citation>
    <scope>NUCLEOTIDE SEQUENCE [LARGE SCALE GENOMIC DNA]</scope>
    <source>
        <strain evidence="2 4">SNUC 4337</strain>
    </source>
</reference>
<organism evidence="2 4">
    <name type="scientific">Staphylococcus nepalensis</name>
    <dbReference type="NCBI Taxonomy" id="214473"/>
    <lineage>
        <taxon>Bacteria</taxon>
        <taxon>Bacillati</taxon>
        <taxon>Bacillota</taxon>
        <taxon>Bacilli</taxon>
        <taxon>Bacillales</taxon>
        <taxon>Staphylococcaceae</taxon>
        <taxon>Staphylococcus</taxon>
    </lineage>
</organism>
<protein>
    <submittedName>
        <fullName evidence="3">Membrane protein</fullName>
    </submittedName>
</protein>
<gene>
    <name evidence="2" type="ORF">BUZ61_00365</name>
    <name evidence="3" type="ORF">NCTC13834_02638</name>
</gene>
<evidence type="ECO:0000256" key="1">
    <source>
        <dbReference type="SAM" id="Phobius"/>
    </source>
</evidence>
<evidence type="ECO:0000313" key="5">
    <source>
        <dbReference type="Proteomes" id="UP000254412"/>
    </source>
</evidence>
<reference evidence="2" key="2">
    <citation type="submission" date="2018-03" db="EMBL/GenBank/DDBJ databases">
        <authorList>
            <person name="Keele B.F."/>
        </authorList>
    </citation>
    <scope>NUCLEOTIDE SEQUENCE</scope>
    <source>
        <strain evidence="2">SNUC 4337</strain>
    </source>
</reference>
<keyword evidence="1" id="KW-0472">Membrane</keyword>
<feature type="transmembrane region" description="Helical" evidence="1">
    <location>
        <begin position="81"/>
        <end position="102"/>
    </location>
</feature>
<proteinExistence type="predicted"/>
<dbReference type="Proteomes" id="UP000254412">
    <property type="component" value="Unassembled WGS sequence"/>
</dbReference>
<keyword evidence="1" id="KW-0812">Transmembrane</keyword>
<dbReference type="EMBL" id="PZHR01000001">
    <property type="protein sequence ID" value="PTK61018.1"/>
    <property type="molecule type" value="Genomic_DNA"/>
</dbReference>
<name>A0A2T4SEG9_9STAP</name>